<protein>
    <submittedName>
        <fullName evidence="1">DUF4926 domain-containing protein</fullName>
    </submittedName>
</protein>
<name>A0ABS9RD19_9FIRM</name>
<dbReference type="RefSeq" id="WP_199483639.1">
    <property type="nucleotide sequence ID" value="NZ_JAKVPQ010000018.1"/>
</dbReference>
<gene>
    <name evidence="1" type="ORF">LQE99_18425</name>
</gene>
<sequence length="99" mass="11700">MSKDTFLWTEDALKENQQWEECRILGKMLSKLMKRKVMKELDVMTACKDLSKKVKKGCIGTIVYVYENPKLAYEVEFFDDEYNTIELITVTKDDILYVD</sequence>
<evidence type="ECO:0000313" key="1">
    <source>
        <dbReference type="EMBL" id="MCH4287098.1"/>
    </source>
</evidence>
<evidence type="ECO:0000313" key="2">
    <source>
        <dbReference type="Proteomes" id="UP001202402"/>
    </source>
</evidence>
<reference evidence="1 2" key="1">
    <citation type="submission" date="2022-02" db="EMBL/GenBank/DDBJ databases">
        <title>Genome of Erysipelotrichaceae sp. nov. NSJ-176 isolated from human feces.</title>
        <authorList>
            <person name="Abdugheni R."/>
        </authorList>
    </citation>
    <scope>NUCLEOTIDE SEQUENCE [LARGE SCALE GENOMIC DNA]</scope>
    <source>
        <strain evidence="1 2">NSJ-176</strain>
    </source>
</reference>
<keyword evidence="2" id="KW-1185">Reference proteome</keyword>
<dbReference type="Pfam" id="PF16277">
    <property type="entry name" value="DUF4926"/>
    <property type="match status" value="1"/>
</dbReference>
<accession>A0ABS9RD19</accession>
<comment type="caution">
    <text evidence="1">The sequence shown here is derived from an EMBL/GenBank/DDBJ whole genome shotgun (WGS) entry which is preliminary data.</text>
</comment>
<dbReference type="EMBL" id="JAKVPQ010000018">
    <property type="protein sequence ID" value="MCH4287098.1"/>
    <property type="molecule type" value="Genomic_DNA"/>
</dbReference>
<organism evidence="1 2">
    <name type="scientific">Amedibacillus hominis</name>
    <dbReference type="NCBI Taxonomy" id="2897776"/>
    <lineage>
        <taxon>Bacteria</taxon>
        <taxon>Bacillati</taxon>
        <taxon>Bacillota</taxon>
        <taxon>Erysipelotrichia</taxon>
        <taxon>Erysipelotrichales</taxon>
        <taxon>Erysipelotrichaceae</taxon>
        <taxon>Amedibacillus</taxon>
    </lineage>
</organism>
<dbReference type="InterPro" id="IPR032568">
    <property type="entry name" value="DUF4926"/>
</dbReference>
<dbReference type="Proteomes" id="UP001202402">
    <property type="component" value="Unassembled WGS sequence"/>
</dbReference>
<proteinExistence type="predicted"/>